<name>A0A3D9ZQD1_9ACTN</name>
<reference evidence="1 2" key="1">
    <citation type="submission" date="2018-08" db="EMBL/GenBank/DDBJ databases">
        <title>Sequencing the genomes of 1000 actinobacteria strains.</title>
        <authorList>
            <person name="Klenk H.-P."/>
        </authorList>
    </citation>
    <scope>NUCLEOTIDE SEQUENCE [LARGE SCALE GENOMIC DNA]</scope>
    <source>
        <strain evidence="1 2">DSM 44099</strain>
    </source>
</reference>
<gene>
    <name evidence="1" type="ORF">DFJ67_5605</name>
</gene>
<keyword evidence="2" id="KW-1185">Reference proteome</keyword>
<comment type="caution">
    <text evidence="1">The sequence shown here is derived from an EMBL/GenBank/DDBJ whole genome shotgun (WGS) entry which is preliminary data.</text>
</comment>
<sequence length="68" mass="7157">MNACWILTAAMVAAGISGPAPEDRMLPVPTCAASVDEHADWHRAQGFTAQAAKSFALIIKEDCRQSAG</sequence>
<proteinExistence type="predicted"/>
<evidence type="ECO:0000313" key="1">
    <source>
        <dbReference type="EMBL" id="REF99566.1"/>
    </source>
</evidence>
<organism evidence="1 2">
    <name type="scientific">Asanoa ferruginea</name>
    <dbReference type="NCBI Taxonomy" id="53367"/>
    <lineage>
        <taxon>Bacteria</taxon>
        <taxon>Bacillati</taxon>
        <taxon>Actinomycetota</taxon>
        <taxon>Actinomycetes</taxon>
        <taxon>Micromonosporales</taxon>
        <taxon>Micromonosporaceae</taxon>
        <taxon>Asanoa</taxon>
    </lineage>
</organism>
<evidence type="ECO:0000313" key="2">
    <source>
        <dbReference type="Proteomes" id="UP000256913"/>
    </source>
</evidence>
<dbReference type="Proteomes" id="UP000256913">
    <property type="component" value="Unassembled WGS sequence"/>
</dbReference>
<accession>A0A3D9ZQD1</accession>
<dbReference type="RefSeq" id="WP_116070721.1">
    <property type="nucleotide sequence ID" value="NZ_BONB01000067.1"/>
</dbReference>
<protein>
    <submittedName>
        <fullName evidence="1">Uncharacterized protein</fullName>
    </submittedName>
</protein>
<dbReference type="AlphaFoldDB" id="A0A3D9ZQD1"/>
<dbReference type="EMBL" id="QUMQ01000001">
    <property type="protein sequence ID" value="REF99566.1"/>
    <property type="molecule type" value="Genomic_DNA"/>
</dbReference>